<dbReference type="PROSITE" id="PS00436">
    <property type="entry name" value="PEROXIDASE_2"/>
    <property type="match status" value="1"/>
</dbReference>
<evidence type="ECO:0000256" key="9">
    <source>
        <dbReference type="SAM" id="MobiDB-lite"/>
    </source>
</evidence>
<dbReference type="InterPro" id="IPR019793">
    <property type="entry name" value="Peroxidases_heam-ligand_BS"/>
</dbReference>
<organism evidence="11 12">
    <name type="scientific">Chenopodium quinoa</name>
    <name type="common">Quinoa</name>
    <dbReference type="NCBI Taxonomy" id="63459"/>
    <lineage>
        <taxon>Eukaryota</taxon>
        <taxon>Viridiplantae</taxon>
        <taxon>Streptophyta</taxon>
        <taxon>Embryophyta</taxon>
        <taxon>Tracheophyta</taxon>
        <taxon>Spermatophyta</taxon>
        <taxon>Magnoliopsida</taxon>
        <taxon>eudicotyledons</taxon>
        <taxon>Gunneridae</taxon>
        <taxon>Pentapetalae</taxon>
        <taxon>Caryophyllales</taxon>
        <taxon>Chenopodiaceae</taxon>
        <taxon>Chenopodioideae</taxon>
        <taxon>Atripliceae</taxon>
        <taxon>Chenopodium</taxon>
    </lineage>
</organism>
<dbReference type="GO" id="GO:0009507">
    <property type="term" value="C:chloroplast"/>
    <property type="evidence" value="ECO:0007669"/>
    <property type="project" value="TreeGrafter"/>
</dbReference>
<dbReference type="GO" id="GO:0000302">
    <property type="term" value="P:response to reactive oxygen species"/>
    <property type="evidence" value="ECO:0007669"/>
    <property type="project" value="TreeGrafter"/>
</dbReference>
<dbReference type="GO" id="GO:0042744">
    <property type="term" value="P:hydrogen peroxide catabolic process"/>
    <property type="evidence" value="ECO:0007669"/>
    <property type="project" value="TreeGrafter"/>
</dbReference>
<dbReference type="PANTHER" id="PTHR31356">
    <property type="entry name" value="THYLAKOID LUMENAL 29 KDA PROTEIN, CHLOROPLASTIC-RELATED"/>
    <property type="match status" value="1"/>
</dbReference>
<dbReference type="Gene3D" id="1.10.520.10">
    <property type="match status" value="1"/>
</dbReference>
<keyword evidence="4" id="KW-0575">Peroxidase</keyword>
<evidence type="ECO:0000256" key="4">
    <source>
        <dbReference type="ARBA" id="ARBA00022559"/>
    </source>
</evidence>
<dbReference type="PANTHER" id="PTHR31356:SF38">
    <property type="entry name" value="L-ASCORBATE PEROXIDASE 5, PEROXISOMAL"/>
    <property type="match status" value="1"/>
</dbReference>
<evidence type="ECO:0000313" key="12">
    <source>
        <dbReference type="Proteomes" id="UP000596660"/>
    </source>
</evidence>
<evidence type="ECO:0000313" key="11">
    <source>
        <dbReference type="EnsemblPlants" id="AUR62044027-RA:cds"/>
    </source>
</evidence>
<dbReference type="GO" id="GO:0016688">
    <property type="term" value="F:L-ascorbate peroxidase activity"/>
    <property type="evidence" value="ECO:0007669"/>
    <property type="project" value="UniProtKB-EC"/>
</dbReference>
<accession>A0A803ND39</accession>
<keyword evidence="8" id="KW-0408">Iron</keyword>
<dbReference type="EnsemblPlants" id="AUR62044027-RA">
    <property type="protein sequence ID" value="AUR62044027-RA:cds"/>
    <property type="gene ID" value="AUR62044027"/>
</dbReference>
<keyword evidence="6" id="KW-0479">Metal-binding</keyword>
<feature type="domain" description="Plant heme peroxidase family profile" evidence="10">
    <location>
        <begin position="21"/>
        <end position="301"/>
    </location>
</feature>
<dbReference type="InterPro" id="IPR010255">
    <property type="entry name" value="Haem_peroxidase_sf"/>
</dbReference>
<dbReference type="Gene3D" id="1.10.420.10">
    <property type="entry name" value="Peroxidase, domain 2"/>
    <property type="match status" value="1"/>
</dbReference>
<dbReference type="SUPFAM" id="SSF48113">
    <property type="entry name" value="Heme-dependent peroxidases"/>
    <property type="match status" value="1"/>
</dbReference>
<evidence type="ECO:0000256" key="7">
    <source>
        <dbReference type="ARBA" id="ARBA00023002"/>
    </source>
</evidence>
<sequence length="314" mass="34762">MAATTKSVVDVDYLKQIEGARKDLLDLLQKNKNFSPIVLRLAFHDAGTYDAKTKAGGPNGSIRRELSNPPNNGIKVAVDFCEQVKAKYPKVTYADFYQLAGVLAVEVTGGPKIPFIPGRPDARDQQDSGALPNPNGDAKHLRDIFYRMGLNDRDIVVLSGAHTLGRANNDRSGFDGPFTEDPFKFDNSYYVNLRKEDKPGLVKFPTDKVLVEDPAFSKYVQLYAKSLSAKAEVLELFSVEKQLLSSHNGNLNLQLFTDSLLSLKTMFKAHFLDKESANQLDIYASNLLPSPALWKACPSVSKKEKAYSSGPLWK</sequence>
<dbReference type="InterPro" id="IPR019794">
    <property type="entry name" value="Peroxidases_AS"/>
</dbReference>
<proteinExistence type="inferred from homology"/>
<dbReference type="EC" id="1.11.1.11" evidence="3"/>
<reference evidence="11" key="2">
    <citation type="submission" date="2021-03" db="UniProtKB">
        <authorList>
            <consortium name="EnsemblPlants"/>
        </authorList>
    </citation>
    <scope>IDENTIFICATION</scope>
</reference>
<dbReference type="Pfam" id="PF00141">
    <property type="entry name" value="peroxidase"/>
    <property type="match status" value="1"/>
</dbReference>
<comment type="similarity">
    <text evidence="2">Belongs to the peroxidase family. Ascorbate peroxidase subfamily.</text>
</comment>
<dbReference type="OMA" id="KTMFKAH"/>
<dbReference type="GO" id="GO:0034599">
    <property type="term" value="P:cellular response to oxidative stress"/>
    <property type="evidence" value="ECO:0007669"/>
    <property type="project" value="InterPro"/>
</dbReference>
<evidence type="ECO:0000256" key="2">
    <source>
        <dbReference type="ARBA" id="ARBA00006873"/>
    </source>
</evidence>
<dbReference type="AlphaFoldDB" id="A0A803ND39"/>
<keyword evidence="7" id="KW-0560">Oxidoreductase</keyword>
<evidence type="ECO:0000256" key="6">
    <source>
        <dbReference type="ARBA" id="ARBA00022723"/>
    </source>
</evidence>
<dbReference type="PROSITE" id="PS50873">
    <property type="entry name" value="PEROXIDASE_4"/>
    <property type="match status" value="1"/>
</dbReference>
<dbReference type="PRINTS" id="PR00458">
    <property type="entry name" value="PEROXIDASE"/>
</dbReference>
<dbReference type="GO" id="GO:0046872">
    <property type="term" value="F:metal ion binding"/>
    <property type="evidence" value="ECO:0007669"/>
    <property type="project" value="UniProtKB-KW"/>
</dbReference>
<dbReference type="PRINTS" id="PR00459">
    <property type="entry name" value="ASPEROXIDASE"/>
</dbReference>
<dbReference type="SUPFAM" id="SSF64484">
    <property type="entry name" value="beta and beta-prime subunits of DNA dependent RNA-polymerase"/>
    <property type="match status" value="1"/>
</dbReference>
<dbReference type="InterPro" id="IPR044831">
    <property type="entry name" value="Ccp1-like"/>
</dbReference>
<reference evidence="11" key="1">
    <citation type="journal article" date="2017" name="Nature">
        <title>The genome of Chenopodium quinoa.</title>
        <authorList>
            <person name="Jarvis D.E."/>
            <person name="Ho Y.S."/>
            <person name="Lightfoot D.J."/>
            <person name="Schmoeckel S.M."/>
            <person name="Li B."/>
            <person name="Borm T.J.A."/>
            <person name="Ohyanagi H."/>
            <person name="Mineta K."/>
            <person name="Michell C.T."/>
            <person name="Saber N."/>
            <person name="Kharbatia N.M."/>
            <person name="Rupper R.R."/>
            <person name="Sharp A.R."/>
            <person name="Dally N."/>
            <person name="Boughton B.A."/>
            <person name="Woo Y.H."/>
            <person name="Gao G."/>
            <person name="Schijlen E.G.W.M."/>
            <person name="Guo X."/>
            <person name="Momin A.A."/>
            <person name="Negrao S."/>
            <person name="Al-Babili S."/>
            <person name="Gehring C."/>
            <person name="Roessner U."/>
            <person name="Jung C."/>
            <person name="Murphy K."/>
            <person name="Arold S.T."/>
            <person name="Gojobori T."/>
            <person name="van der Linden C.G."/>
            <person name="van Loo E.N."/>
            <person name="Jellen E.N."/>
            <person name="Maughan P.J."/>
            <person name="Tester M."/>
        </authorList>
    </citation>
    <scope>NUCLEOTIDE SEQUENCE [LARGE SCALE GENOMIC DNA]</scope>
    <source>
        <strain evidence="11">cv. PI 614886</strain>
    </source>
</reference>
<evidence type="ECO:0000256" key="5">
    <source>
        <dbReference type="ARBA" id="ARBA00022617"/>
    </source>
</evidence>
<evidence type="ECO:0000259" key="10">
    <source>
        <dbReference type="PROSITE" id="PS50873"/>
    </source>
</evidence>
<keyword evidence="12" id="KW-1185">Reference proteome</keyword>
<evidence type="ECO:0000256" key="3">
    <source>
        <dbReference type="ARBA" id="ARBA00012940"/>
    </source>
</evidence>
<feature type="region of interest" description="Disordered" evidence="9">
    <location>
        <begin position="117"/>
        <end position="136"/>
    </location>
</feature>
<evidence type="ECO:0000256" key="8">
    <source>
        <dbReference type="ARBA" id="ARBA00023004"/>
    </source>
</evidence>
<dbReference type="Proteomes" id="UP000596660">
    <property type="component" value="Unplaced"/>
</dbReference>
<dbReference type="InterPro" id="IPR002016">
    <property type="entry name" value="Haem_peroxidase"/>
</dbReference>
<keyword evidence="5" id="KW-0349">Heme</keyword>
<dbReference type="InterPro" id="IPR002207">
    <property type="entry name" value="Peroxidase_I"/>
</dbReference>
<name>A0A803ND39_CHEQI</name>
<evidence type="ECO:0000256" key="1">
    <source>
        <dbReference type="ARBA" id="ARBA00001970"/>
    </source>
</evidence>
<dbReference type="PROSITE" id="PS00435">
    <property type="entry name" value="PEROXIDASE_1"/>
    <property type="match status" value="1"/>
</dbReference>
<protein>
    <recommendedName>
        <fullName evidence="3">L-ascorbate peroxidase</fullName>
        <ecNumber evidence="3">1.11.1.11</ecNumber>
    </recommendedName>
</protein>
<dbReference type="GO" id="GO:0020037">
    <property type="term" value="F:heme binding"/>
    <property type="evidence" value="ECO:0007669"/>
    <property type="project" value="InterPro"/>
</dbReference>
<comment type="cofactor">
    <cofactor evidence="1">
        <name>heme b</name>
        <dbReference type="ChEBI" id="CHEBI:60344"/>
    </cofactor>
</comment>
<dbReference type="Gramene" id="AUR62044027-RA">
    <property type="protein sequence ID" value="AUR62044027-RA:cds"/>
    <property type="gene ID" value="AUR62044027"/>
</dbReference>